<keyword evidence="1" id="KW-1133">Transmembrane helix</keyword>
<evidence type="ECO:0000256" key="1">
    <source>
        <dbReference type="SAM" id="Phobius"/>
    </source>
</evidence>
<dbReference type="EMBL" id="AODG01000004">
    <property type="protein sequence ID" value="EUJ29886.1"/>
    <property type="molecule type" value="Genomic_DNA"/>
</dbReference>
<evidence type="ECO:0000313" key="2">
    <source>
        <dbReference type="EMBL" id="EUJ29886.1"/>
    </source>
</evidence>
<dbReference type="AlphaFoldDB" id="A0A829R9S1"/>
<name>A0A829R9S1_LISGR</name>
<feature type="transmembrane region" description="Helical" evidence="1">
    <location>
        <begin position="28"/>
        <end position="51"/>
    </location>
</feature>
<dbReference type="Proteomes" id="UP000019251">
    <property type="component" value="Unassembled WGS sequence"/>
</dbReference>
<evidence type="ECO:0000313" key="3">
    <source>
        <dbReference type="Proteomes" id="UP000019251"/>
    </source>
</evidence>
<protein>
    <submittedName>
        <fullName evidence="2">Uncharacterized protein</fullName>
    </submittedName>
</protein>
<sequence length="307" mass="35227">MGGGGNTGTKKYTKKGERKYKYLQSKVIRFYHIAFVLTTHVLLATFSIAVINAGKFNTEDSGSGAKNQLRLAGTEMFLADRTYRPQTHSAEFLFQIKRESIYQKQPMQMVVAEKKTRQKLPSKLMELNEEYMLVVVQDIPEKWKEIVIDIGENELYVDTNSEVKTDYLLTKDKSEIVQTGEWKQGAFHFSKEKTPSKNMSSPLDGEGYLRYYAERQVQAADRLADGYGADMDRLNQNIKHMDEQIASLESDKKYQTDKQQEITNSDIKSIKGQQEGMRGKLSEMKLGIKQLMARKGKLVEWLRDHPA</sequence>
<reference evidence="2 3" key="1">
    <citation type="submission" date="2012-12" db="EMBL/GenBank/DDBJ databases">
        <title>Novel taxa of Listeriaceae from agricultural environments in the United States.</title>
        <authorList>
            <person name="den Bakker H.C."/>
            <person name="Allred A."/>
            <person name="Warchocki S."/>
            <person name="Wright E.M."/>
            <person name="Burrell A."/>
            <person name="Nightingale K.K."/>
            <person name="Kephart D."/>
            <person name="Wiedmann M."/>
        </authorList>
    </citation>
    <scope>NUCLEOTIDE SEQUENCE [LARGE SCALE GENOMIC DNA]</scope>
    <source>
        <strain evidence="2 3">FSL F6-1183</strain>
    </source>
</reference>
<proteinExistence type="predicted"/>
<keyword evidence="1" id="KW-0812">Transmembrane</keyword>
<keyword evidence="1" id="KW-0472">Membrane</keyword>
<accession>A0A829R9S1</accession>
<organism evidence="2 3">
    <name type="scientific">Listeria grayi FSL F6-1183</name>
    <dbReference type="NCBI Taxonomy" id="1265827"/>
    <lineage>
        <taxon>Bacteria</taxon>
        <taxon>Bacillati</taxon>
        <taxon>Bacillota</taxon>
        <taxon>Bacilli</taxon>
        <taxon>Bacillales</taxon>
        <taxon>Listeriaceae</taxon>
        <taxon>Listeria</taxon>
    </lineage>
</organism>
<gene>
    <name evidence="2" type="ORF">LMUR_02237</name>
</gene>
<comment type="caution">
    <text evidence="2">The sequence shown here is derived from an EMBL/GenBank/DDBJ whole genome shotgun (WGS) entry which is preliminary data.</text>
</comment>